<comment type="caution">
    <text evidence="2">The sequence shown here is derived from an EMBL/GenBank/DDBJ whole genome shotgun (WGS) entry which is preliminary data.</text>
</comment>
<protein>
    <recommendedName>
        <fullName evidence="1">DDE-1 domain-containing protein</fullName>
    </recommendedName>
</protein>
<organism evidence="2 3">
    <name type="scientific">Aphanomyces astaci</name>
    <name type="common">Crayfish plague agent</name>
    <dbReference type="NCBI Taxonomy" id="112090"/>
    <lineage>
        <taxon>Eukaryota</taxon>
        <taxon>Sar</taxon>
        <taxon>Stramenopiles</taxon>
        <taxon>Oomycota</taxon>
        <taxon>Saprolegniomycetes</taxon>
        <taxon>Saprolegniales</taxon>
        <taxon>Verrucalvaceae</taxon>
        <taxon>Aphanomyces</taxon>
    </lineage>
</organism>
<dbReference type="AlphaFoldDB" id="A0A425D7S7"/>
<dbReference type="Pfam" id="PF03184">
    <property type="entry name" value="DDE_1"/>
    <property type="match status" value="1"/>
</dbReference>
<accession>A0A425D7S7</accession>
<evidence type="ECO:0000259" key="1">
    <source>
        <dbReference type="Pfam" id="PF03184"/>
    </source>
</evidence>
<keyword evidence="3" id="KW-1185">Reference proteome</keyword>
<name>A0A425D7S7_APHAT</name>
<dbReference type="Proteomes" id="UP000284702">
    <property type="component" value="Unassembled WGS sequence"/>
</dbReference>
<proteinExistence type="predicted"/>
<dbReference type="EMBL" id="MZMZ02002536">
    <property type="protein sequence ID" value="RQM25398.1"/>
    <property type="molecule type" value="Genomic_DNA"/>
</dbReference>
<gene>
    <name evidence="2" type="ORF">B5M09_001008</name>
</gene>
<feature type="domain" description="DDE-1" evidence="1">
    <location>
        <begin position="123"/>
        <end position="231"/>
    </location>
</feature>
<reference evidence="2" key="1">
    <citation type="submission" date="2018-07" db="EMBL/GenBank/DDBJ databases">
        <title>Annotation of Aphanomyces astaci genome assembly.</title>
        <authorList>
            <person name="Studholme D.J."/>
        </authorList>
    </citation>
    <scope>NUCLEOTIDE SEQUENCE [LARGE SCALE GENOMIC DNA]</scope>
    <source>
        <strain evidence="2">Pc</strain>
    </source>
</reference>
<evidence type="ECO:0000313" key="2">
    <source>
        <dbReference type="EMBL" id="RQM25398.1"/>
    </source>
</evidence>
<sequence>MSDYEVSEQLEIRRRTIPSKRDDILAYEGNKKRMTINPGGRRETFPDPTGLVEFIAEMRDCERALTTTHIINFIKRYQSDWLRVYFADKQPDAIPLRHANQAHLVDSWWGDAKVSSGEKHILRMTVALTVRADGTKLPLLFVVRRLPDCRIETHQLPTLPTGHVYAVQPKEWMDNDVLSLCLRSLLLPCMEATSVILVDNFESHMSDESYHIFRDELNSLMGPLPPNATSTC</sequence>
<dbReference type="InterPro" id="IPR004875">
    <property type="entry name" value="DDE_SF_endonuclease_dom"/>
</dbReference>
<dbReference type="GO" id="GO:0003676">
    <property type="term" value="F:nucleic acid binding"/>
    <property type="evidence" value="ECO:0007669"/>
    <property type="project" value="InterPro"/>
</dbReference>
<evidence type="ECO:0000313" key="3">
    <source>
        <dbReference type="Proteomes" id="UP000284702"/>
    </source>
</evidence>